<name>A0AAD5GLB6_AMBAR</name>
<proteinExistence type="predicted"/>
<feature type="non-terminal residue" evidence="1">
    <location>
        <position position="145"/>
    </location>
</feature>
<dbReference type="Proteomes" id="UP001206925">
    <property type="component" value="Unassembled WGS sequence"/>
</dbReference>
<evidence type="ECO:0000313" key="2">
    <source>
        <dbReference type="Proteomes" id="UP001206925"/>
    </source>
</evidence>
<evidence type="ECO:0000313" key="1">
    <source>
        <dbReference type="EMBL" id="KAI7747190.1"/>
    </source>
</evidence>
<dbReference type="AlphaFoldDB" id="A0AAD5GLB6"/>
<accession>A0AAD5GLB6</accession>
<reference evidence="1" key="1">
    <citation type="submission" date="2022-06" db="EMBL/GenBank/DDBJ databases">
        <title>Uncovering the hologenomic basis of an extraordinary plant invasion.</title>
        <authorList>
            <person name="Bieker V.C."/>
            <person name="Martin M.D."/>
            <person name="Gilbert T."/>
            <person name="Hodgins K."/>
            <person name="Battlay P."/>
            <person name="Petersen B."/>
            <person name="Wilson J."/>
        </authorList>
    </citation>
    <scope>NUCLEOTIDE SEQUENCE</scope>
    <source>
        <strain evidence="1">AA19_3_7</strain>
        <tissue evidence="1">Leaf</tissue>
    </source>
</reference>
<dbReference type="EMBL" id="JAMZMK010006819">
    <property type="protein sequence ID" value="KAI7747190.1"/>
    <property type="molecule type" value="Genomic_DNA"/>
</dbReference>
<comment type="caution">
    <text evidence="1">The sequence shown here is derived from an EMBL/GenBank/DDBJ whole genome shotgun (WGS) entry which is preliminary data.</text>
</comment>
<organism evidence="1 2">
    <name type="scientific">Ambrosia artemisiifolia</name>
    <name type="common">Common ragweed</name>
    <dbReference type="NCBI Taxonomy" id="4212"/>
    <lineage>
        <taxon>Eukaryota</taxon>
        <taxon>Viridiplantae</taxon>
        <taxon>Streptophyta</taxon>
        <taxon>Embryophyta</taxon>
        <taxon>Tracheophyta</taxon>
        <taxon>Spermatophyta</taxon>
        <taxon>Magnoliopsida</taxon>
        <taxon>eudicotyledons</taxon>
        <taxon>Gunneridae</taxon>
        <taxon>Pentapetalae</taxon>
        <taxon>asterids</taxon>
        <taxon>campanulids</taxon>
        <taxon>Asterales</taxon>
        <taxon>Asteraceae</taxon>
        <taxon>Asteroideae</taxon>
        <taxon>Heliantheae alliance</taxon>
        <taxon>Heliantheae</taxon>
        <taxon>Ambrosia</taxon>
    </lineage>
</organism>
<protein>
    <submittedName>
        <fullName evidence="1">Uncharacterized protein</fullName>
    </submittedName>
</protein>
<keyword evidence="2" id="KW-1185">Reference proteome</keyword>
<gene>
    <name evidence="1" type="ORF">M8C21_029551</name>
</gene>
<sequence length="145" mass="16888">MVVLYDNSRIVRLPPLFLKEVNEMWAGLGYHRRARFLLEVEFKENECKRLKLTKPLNVNLATLQRRNPCQQPRPYATSYQATKAKHQRTTFTMGQLKFCFVLTLASRGYKLMCSEALFARQGITNVTKHMRTANPKCFASILDKM</sequence>